<dbReference type="PANTHER" id="PTHR12907">
    <property type="entry name" value="EGL NINE HOMOLOG-RELATED"/>
    <property type="match status" value="1"/>
</dbReference>
<reference evidence="9 10" key="1">
    <citation type="submission" date="2016-07" db="EMBL/GenBank/DDBJ databases">
        <title>Pervasive Adenine N6-methylation of Active Genes in Fungi.</title>
        <authorList>
            <consortium name="DOE Joint Genome Institute"/>
            <person name="Mondo S.J."/>
            <person name="Dannebaum R.O."/>
            <person name="Kuo R.C."/>
            <person name="Labutti K."/>
            <person name="Haridas S."/>
            <person name="Kuo A."/>
            <person name="Salamov A."/>
            <person name="Ahrendt S.R."/>
            <person name="Lipzen A."/>
            <person name="Sullivan W."/>
            <person name="Andreopoulos W.B."/>
            <person name="Clum A."/>
            <person name="Lindquist E."/>
            <person name="Daum C."/>
            <person name="Ramamoorthy G.K."/>
            <person name="Gryganskyi A."/>
            <person name="Culley D."/>
            <person name="Magnuson J.K."/>
            <person name="James T.Y."/>
            <person name="O'Malley M.A."/>
            <person name="Stajich J.E."/>
            <person name="Spatafora J.W."/>
            <person name="Visel A."/>
            <person name="Grigoriev I.V."/>
        </authorList>
    </citation>
    <scope>NUCLEOTIDE SEQUENCE [LARGE SCALE GENOMIC DNA]</scope>
    <source>
        <strain evidence="9 10">NRRL 3116</strain>
    </source>
</reference>
<evidence type="ECO:0000256" key="6">
    <source>
        <dbReference type="ARBA" id="ARBA00023004"/>
    </source>
</evidence>
<sequence>MKYATSKDSNKLPAFPGDDIESLPSDYEYNEGDDYQEEEIEEISEMDLLQQLDASIPPLLLAQELFNENVDSKSFKVLSADNGNELFHNGFTVLENVIDPSIIQTVREWSIHMFKTGQMDKASGRHDEEEDPFREGNARGDYTIWVSPGSKFLEQSQALNDCVDWFSKQLHDDLAKLVHLHGDAEYQLAYYPPDSSHYERHRDSFPTNDREDRDQRRITAIVYFNPEWTQGDGGELRIFDKGMGDDGEKQIDIAPKAGRCVLFLSGVIDHAVLPSFKERIALTSWYR</sequence>
<gene>
    <name evidence="9" type="ORF">BCR41DRAFT_376226</name>
</gene>
<evidence type="ECO:0000256" key="4">
    <source>
        <dbReference type="ARBA" id="ARBA00022964"/>
    </source>
</evidence>
<dbReference type="OrthoDB" id="76265at2759"/>
<evidence type="ECO:0000313" key="10">
    <source>
        <dbReference type="Proteomes" id="UP000193648"/>
    </source>
</evidence>
<evidence type="ECO:0000256" key="7">
    <source>
        <dbReference type="SAM" id="MobiDB-lite"/>
    </source>
</evidence>
<dbReference type="InterPro" id="IPR005123">
    <property type="entry name" value="Oxoglu/Fe-dep_dioxygenase_dom"/>
</dbReference>
<dbReference type="PANTHER" id="PTHR12907:SF26">
    <property type="entry name" value="HIF PROLYL HYDROXYLASE, ISOFORM C"/>
    <property type="match status" value="1"/>
</dbReference>
<evidence type="ECO:0000313" key="9">
    <source>
        <dbReference type="EMBL" id="ORZ28729.1"/>
    </source>
</evidence>
<dbReference type="Gene3D" id="2.60.120.620">
    <property type="entry name" value="q2cbj1_9rhob like domain"/>
    <property type="match status" value="1"/>
</dbReference>
<dbReference type="GeneID" id="33568873"/>
<dbReference type="PROSITE" id="PS51471">
    <property type="entry name" value="FE2OG_OXY"/>
    <property type="match status" value="1"/>
</dbReference>
<keyword evidence="4" id="KW-0223">Dioxygenase</keyword>
<proteinExistence type="predicted"/>
<dbReference type="EMBL" id="MCFF01000001">
    <property type="protein sequence ID" value="ORZ28729.1"/>
    <property type="molecule type" value="Genomic_DNA"/>
</dbReference>
<organism evidence="9 10">
    <name type="scientific">Lobosporangium transversale</name>
    <dbReference type="NCBI Taxonomy" id="64571"/>
    <lineage>
        <taxon>Eukaryota</taxon>
        <taxon>Fungi</taxon>
        <taxon>Fungi incertae sedis</taxon>
        <taxon>Mucoromycota</taxon>
        <taxon>Mortierellomycotina</taxon>
        <taxon>Mortierellomycetes</taxon>
        <taxon>Mortierellales</taxon>
        <taxon>Mortierellaceae</taxon>
        <taxon>Lobosporangium</taxon>
    </lineage>
</organism>
<evidence type="ECO:0000256" key="3">
    <source>
        <dbReference type="ARBA" id="ARBA00022896"/>
    </source>
</evidence>
<dbReference type="InParanoid" id="A0A1Y2H2D3"/>
<dbReference type="GO" id="GO:0008198">
    <property type="term" value="F:ferrous iron binding"/>
    <property type="evidence" value="ECO:0007669"/>
    <property type="project" value="TreeGrafter"/>
</dbReference>
<protein>
    <recommendedName>
        <fullName evidence="8">Fe2OG dioxygenase domain-containing protein</fullName>
    </recommendedName>
</protein>
<accession>A0A1Y2H2D3</accession>
<keyword evidence="6" id="KW-0408">Iron</keyword>
<dbReference type="InterPro" id="IPR006620">
    <property type="entry name" value="Pro_4_hyd_alph"/>
</dbReference>
<comment type="cofactor">
    <cofactor evidence="1">
        <name>L-ascorbate</name>
        <dbReference type="ChEBI" id="CHEBI:38290"/>
    </cofactor>
</comment>
<dbReference type="Proteomes" id="UP000193648">
    <property type="component" value="Unassembled WGS sequence"/>
</dbReference>
<dbReference type="GO" id="GO:0031543">
    <property type="term" value="F:peptidyl-proline dioxygenase activity"/>
    <property type="evidence" value="ECO:0007669"/>
    <property type="project" value="TreeGrafter"/>
</dbReference>
<comment type="caution">
    <text evidence="9">The sequence shown here is derived from an EMBL/GenBank/DDBJ whole genome shotgun (WGS) entry which is preliminary data.</text>
</comment>
<evidence type="ECO:0000259" key="8">
    <source>
        <dbReference type="PROSITE" id="PS51471"/>
    </source>
</evidence>
<evidence type="ECO:0000256" key="2">
    <source>
        <dbReference type="ARBA" id="ARBA00022723"/>
    </source>
</evidence>
<feature type="region of interest" description="Disordered" evidence="7">
    <location>
        <begin position="1"/>
        <end position="35"/>
    </location>
</feature>
<keyword evidence="5" id="KW-0560">Oxidoreductase</keyword>
<keyword evidence="10" id="KW-1185">Reference proteome</keyword>
<dbReference type="STRING" id="64571.A0A1Y2H2D3"/>
<feature type="domain" description="Fe2OG dioxygenase" evidence="8">
    <location>
        <begin position="176"/>
        <end position="287"/>
    </location>
</feature>
<dbReference type="RefSeq" id="XP_021886402.1">
    <property type="nucleotide sequence ID" value="XM_022027030.1"/>
</dbReference>
<name>A0A1Y2H2D3_9FUNG</name>
<evidence type="ECO:0000256" key="5">
    <source>
        <dbReference type="ARBA" id="ARBA00023002"/>
    </source>
</evidence>
<dbReference type="InterPro" id="IPR051559">
    <property type="entry name" value="HIF_prolyl_hydroxylases"/>
</dbReference>
<dbReference type="GO" id="GO:0031418">
    <property type="term" value="F:L-ascorbic acid binding"/>
    <property type="evidence" value="ECO:0007669"/>
    <property type="project" value="UniProtKB-KW"/>
</dbReference>
<dbReference type="InterPro" id="IPR044862">
    <property type="entry name" value="Pro_4_hyd_alph_FE2OG_OXY"/>
</dbReference>
<dbReference type="Pfam" id="PF13640">
    <property type="entry name" value="2OG-FeII_Oxy_3"/>
    <property type="match status" value="1"/>
</dbReference>
<keyword evidence="2" id="KW-0479">Metal-binding</keyword>
<dbReference type="SMART" id="SM00702">
    <property type="entry name" value="P4Hc"/>
    <property type="match status" value="1"/>
</dbReference>
<keyword evidence="3" id="KW-0847">Vitamin C</keyword>
<dbReference type="GO" id="GO:0071456">
    <property type="term" value="P:cellular response to hypoxia"/>
    <property type="evidence" value="ECO:0007669"/>
    <property type="project" value="TreeGrafter"/>
</dbReference>
<dbReference type="AlphaFoldDB" id="A0A1Y2H2D3"/>
<evidence type="ECO:0000256" key="1">
    <source>
        <dbReference type="ARBA" id="ARBA00001961"/>
    </source>
</evidence>